<dbReference type="Gene3D" id="3.40.50.1000">
    <property type="entry name" value="HAD superfamily/HAD-like"/>
    <property type="match status" value="2"/>
</dbReference>
<name>A0A832DG13_9BACT</name>
<dbReference type="Pfam" id="PF13344">
    <property type="entry name" value="Hydrolase_6"/>
    <property type="match status" value="1"/>
</dbReference>
<dbReference type="InterPro" id="IPR006357">
    <property type="entry name" value="HAD-SF_hydro_IIA"/>
</dbReference>
<dbReference type="GO" id="GO:0016791">
    <property type="term" value="F:phosphatase activity"/>
    <property type="evidence" value="ECO:0007669"/>
    <property type="project" value="TreeGrafter"/>
</dbReference>
<keyword evidence="1" id="KW-0378">Hydrolase</keyword>
<dbReference type="InterPro" id="IPR036412">
    <property type="entry name" value="HAD-like_sf"/>
</dbReference>
<evidence type="ECO:0000313" key="1">
    <source>
        <dbReference type="EMBL" id="HGT47533.1"/>
    </source>
</evidence>
<comment type="caution">
    <text evidence="1">The sequence shown here is derived from an EMBL/GenBank/DDBJ whole genome shotgun (WGS) entry which is preliminary data.</text>
</comment>
<dbReference type="EMBL" id="DSVI01000007">
    <property type="protein sequence ID" value="HGT47533.1"/>
    <property type="molecule type" value="Genomic_DNA"/>
</dbReference>
<dbReference type="NCBIfam" id="TIGR01460">
    <property type="entry name" value="HAD-SF-IIA"/>
    <property type="match status" value="1"/>
</dbReference>
<dbReference type="GO" id="GO:0005737">
    <property type="term" value="C:cytoplasm"/>
    <property type="evidence" value="ECO:0007669"/>
    <property type="project" value="TreeGrafter"/>
</dbReference>
<protein>
    <submittedName>
        <fullName evidence="1">HAD-IIA family hydrolase</fullName>
    </submittedName>
</protein>
<dbReference type="Pfam" id="PF13242">
    <property type="entry name" value="Hydrolase_like"/>
    <property type="match status" value="1"/>
</dbReference>
<proteinExistence type="predicted"/>
<gene>
    <name evidence="1" type="ORF">ENS56_05835</name>
</gene>
<dbReference type="AlphaFoldDB" id="A0A832DG13"/>
<dbReference type="PANTHER" id="PTHR19288:SF46">
    <property type="entry name" value="HALOACID DEHALOGENASE-LIKE HYDROLASE DOMAIN-CONTAINING PROTEIN 2"/>
    <property type="match status" value="1"/>
</dbReference>
<dbReference type="PANTHER" id="PTHR19288">
    <property type="entry name" value="4-NITROPHENYLPHOSPHATASE-RELATED"/>
    <property type="match status" value="1"/>
</dbReference>
<dbReference type="InterPro" id="IPR023214">
    <property type="entry name" value="HAD_sf"/>
</dbReference>
<dbReference type="SUPFAM" id="SSF56784">
    <property type="entry name" value="HAD-like"/>
    <property type="match status" value="1"/>
</dbReference>
<organism evidence="1">
    <name type="scientific">Ignavibacterium album</name>
    <dbReference type="NCBI Taxonomy" id="591197"/>
    <lineage>
        <taxon>Bacteria</taxon>
        <taxon>Pseudomonadati</taxon>
        <taxon>Ignavibacteriota</taxon>
        <taxon>Ignavibacteria</taxon>
        <taxon>Ignavibacteriales</taxon>
        <taxon>Ignavibacteriaceae</taxon>
        <taxon>Ignavibacterium</taxon>
    </lineage>
</organism>
<accession>A0A832DG13</accession>
<sequence>MKKFKPLLIDFDGVIKIGNEIAPDAKNFFDFIESNHIPACILSNSTLRTAELMKDFIKQKGLEINIPAFTAFDVTLEFVKQNYTKVKVYCRDYLLHHFEGLNTDSNPQAVVIGDIGNRWNYETMNEIFNYVMNGADIVAMHKNKFWQPEGKLILDAGAFISAIEFATDKQAIVIGKPSPLYLKTALKKIGFSSDSDFFMIGDDIENDVLAAQKIGGKGILILTGKTKTEDIKNDKPNFIVNSLTEIISLLSNQ</sequence>
<reference evidence="1" key="1">
    <citation type="journal article" date="2020" name="mSystems">
        <title>Genome- and Community-Level Interaction Insights into Carbon Utilization and Element Cycling Functions of Hydrothermarchaeota in Hydrothermal Sediment.</title>
        <authorList>
            <person name="Zhou Z."/>
            <person name="Liu Y."/>
            <person name="Xu W."/>
            <person name="Pan J."/>
            <person name="Luo Z.H."/>
            <person name="Li M."/>
        </authorList>
    </citation>
    <scope>NUCLEOTIDE SEQUENCE [LARGE SCALE GENOMIC DNA]</scope>
    <source>
        <strain evidence="1">SpSt-500</strain>
    </source>
</reference>